<protein>
    <submittedName>
        <fullName evidence="1">Uncharacterized protein</fullName>
    </submittedName>
</protein>
<sequence length="90" mass="10480">MRRGKASRGGLAGREELTWGRESIGRMRVVVVAGREARWSRRVGRDWETVKEGSGRKERRGGVEGWIEIGRMKVRDENSGREERWNRKVE</sequence>
<proteinExistence type="predicted"/>
<accession>A0AAE1TPM2</accession>
<name>A0AAE1TPM2_9EUCA</name>
<evidence type="ECO:0000313" key="2">
    <source>
        <dbReference type="Proteomes" id="UP001292094"/>
    </source>
</evidence>
<organism evidence="1 2">
    <name type="scientific">Petrolisthes manimaculis</name>
    <dbReference type="NCBI Taxonomy" id="1843537"/>
    <lineage>
        <taxon>Eukaryota</taxon>
        <taxon>Metazoa</taxon>
        <taxon>Ecdysozoa</taxon>
        <taxon>Arthropoda</taxon>
        <taxon>Crustacea</taxon>
        <taxon>Multicrustacea</taxon>
        <taxon>Malacostraca</taxon>
        <taxon>Eumalacostraca</taxon>
        <taxon>Eucarida</taxon>
        <taxon>Decapoda</taxon>
        <taxon>Pleocyemata</taxon>
        <taxon>Anomura</taxon>
        <taxon>Galatheoidea</taxon>
        <taxon>Porcellanidae</taxon>
        <taxon>Petrolisthes</taxon>
    </lineage>
</organism>
<reference evidence="1" key="1">
    <citation type="submission" date="2023-11" db="EMBL/GenBank/DDBJ databases">
        <title>Genome assemblies of two species of porcelain crab, Petrolisthes cinctipes and Petrolisthes manimaculis (Anomura: Porcellanidae).</title>
        <authorList>
            <person name="Angst P."/>
        </authorList>
    </citation>
    <scope>NUCLEOTIDE SEQUENCE</scope>
    <source>
        <strain evidence="1">PB745_02</strain>
        <tissue evidence="1">Gill</tissue>
    </source>
</reference>
<keyword evidence="2" id="KW-1185">Reference proteome</keyword>
<dbReference type="Proteomes" id="UP001292094">
    <property type="component" value="Unassembled WGS sequence"/>
</dbReference>
<comment type="caution">
    <text evidence="1">The sequence shown here is derived from an EMBL/GenBank/DDBJ whole genome shotgun (WGS) entry which is preliminary data.</text>
</comment>
<dbReference type="AlphaFoldDB" id="A0AAE1TPM2"/>
<evidence type="ECO:0000313" key="1">
    <source>
        <dbReference type="EMBL" id="KAK4293042.1"/>
    </source>
</evidence>
<dbReference type="EMBL" id="JAWZYT010004656">
    <property type="protein sequence ID" value="KAK4293042.1"/>
    <property type="molecule type" value="Genomic_DNA"/>
</dbReference>
<gene>
    <name evidence="1" type="ORF">Pmani_034226</name>
</gene>